<evidence type="ECO:0000256" key="5">
    <source>
        <dbReference type="ARBA" id="ARBA00023136"/>
    </source>
</evidence>
<organism evidence="7">
    <name type="scientific">Bartonella schoenbuchensis (strain DSM 13525 / NCTC 13165 / R1)</name>
    <dbReference type="NCBI Taxonomy" id="687861"/>
    <lineage>
        <taxon>Bacteria</taxon>
        <taxon>Pseudomonadati</taxon>
        <taxon>Pseudomonadota</taxon>
        <taxon>Alphaproteobacteria</taxon>
        <taxon>Hyphomicrobiales</taxon>
        <taxon>Bartonellaceae</taxon>
        <taxon>Bartonella</taxon>
    </lineage>
</organism>
<feature type="transmembrane region" description="Helical" evidence="6">
    <location>
        <begin position="102"/>
        <end position="123"/>
    </location>
</feature>
<reference evidence="7" key="1">
    <citation type="journal article" date="2011" name="PLoS Genet.">
        <title>Parallel evolution of a type IV secretion system in radiating lineages of the host-restricted bacterial pathogen Bartonella.</title>
        <authorList>
            <person name="Engel P."/>
            <person name="Salzburger W."/>
            <person name="Liesch M."/>
            <person name="Chang C.C."/>
            <person name="Maruyama S."/>
            <person name="Lanz C."/>
            <person name="Calteau A."/>
            <person name="Lajus A."/>
            <person name="Medigue C."/>
            <person name="Schuster S.C."/>
            <person name="Dehio C."/>
        </authorList>
    </citation>
    <scope>NUCLEOTIDE SEQUENCE</scope>
    <source>
        <strain evidence="7">R1</strain>
    </source>
</reference>
<dbReference type="AlphaFoldDB" id="E6YZJ1"/>
<feature type="transmembrane region" description="Helical" evidence="6">
    <location>
        <begin position="312"/>
        <end position="329"/>
    </location>
</feature>
<comment type="similarity">
    <text evidence="2">Belongs to the autoinducer-2 exporter (AI-2E) (TC 2.A.86) family.</text>
</comment>
<dbReference type="PANTHER" id="PTHR21716">
    <property type="entry name" value="TRANSMEMBRANE PROTEIN"/>
    <property type="match status" value="1"/>
</dbReference>
<protein>
    <submittedName>
        <fullName evidence="7">Permease protein</fullName>
    </submittedName>
</protein>
<keyword evidence="5 6" id="KW-0472">Membrane</keyword>
<dbReference type="InterPro" id="IPR002549">
    <property type="entry name" value="AI-2E-like"/>
</dbReference>
<dbReference type="PANTHER" id="PTHR21716:SF64">
    <property type="entry name" value="AI-2 TRANSPORT PROTEIN TQSA"/>
    <property type="match status" value="1"/>
</dbReference>
<name>E6YZJ1_BARSR</name>
<accession>E6YZJ1</accession>
<feature type="transmembrane region" description="Helical" evidence="6">
    <location>
        <begin position="49"/>
        <end position="82"/>
    </location>
</feature>
<keyword evidence="3 6" id="KW-0812">Transmembrane</keyword>
<evidence type="ECO:0000256" key="6">
    <source>
        <dbReference type="SAM" id="Phobius"/>
    </source>
</evidence>
<comment type="subcellular location">
    <subcellularLocation>
        <location evidence="1">Membrane</location>
        <topology evidence="1">Multi-pass membrane protein</topology>
    </subcellularLocation>
</comment>
<evidence type="ECO:0000256" key="4">
    <source>
        <dbReference type="ARBA" id="ARBA00022989"/>
    </source>
</evidence>
<sequence>MNKISDSHNNPNLQSMKEKIKESSLQGRYTSYVPAYAQVPLPNSMKKQVFFWLGTLIFFVIFMFVFGSVLLPFVAGIVLAYFLNPIVQLLEKVGIRRVFGTILITLFIVVIFVAALTILIPIVSWQIQQFVSSGLPIYVSRIQNFLTESNFDWVGRYFGSDPNELQTDIKVLLGQSSDFITSLLNSLLRSGKSIVNIFSLLVVAPVVAFYMLLDWQRMVEAVDSWIPRDHLETVRSIFYEMDRAIAGFVRGQGTVCLILGGYYAIGLTITGLNFGLLIGMFVGLISFIPYIGTMSGFILSGGVAWVQFYPDNWSRIVIVMVVFFIGQFIEGYILQPKLVGSSVGLHPVWLMFALFAFGSLFGFTGMLVAVPASAAIGVLVRFALHTYLNSQMYSQSGNSGSVE</sequence>
<dbReference type="EMBL" id="FN645509">
    <property type="protein sequence ID" value="CBI82279.1"/>
    <property type="molecule type" value="Genomic_DNA"/>
</dbReference>
<dbReference type="GO" id="GO:0055085">
    <property type="term" value="P:transmembrane transport"/>
    <property type="evidence" value="ECO:0007669"/>
    <property type="project" value="TreeGrafter"/>
</dbReference>
<evidence type="ECO:0000256" key="1">
    <source>
        <dbReference type="ARBA" id="ARBA00004141"/>
    </source>
</evidence>
<feature type="transmembrane region" description="Helical" evidence="6">
    <location>
        <begin position="194"/>
        <end position="213"/>
    </location>
</feature>
<evidence type="ECO:0000256" key="2">
    <source>
        <dbReference type="ARBA" id="ARBA00009773"/>
    </source>
</evidence>
<gene>
    <name evidence="7" type="primary">perM</name>
    <name evidence="7" type="ORF">B11C_40134</name>
</gene>
<proteinExistence type="inferred from homology"/>
<evidence type="ECO:0000313" key="7">
    <source>
        <dbReference type="EMBL" id="CBI82279.1"/>
    </source>
</evidence>
<feature type="transmembrane region" description="Helical" evidence="6">
    <location>
        <begin position="244"/>
        <end position="265"/>
    </location>
</feature>
<dbReference type="Pfam" id="PF01594">
    <property type="entry name" value="AI-2E_transport"/>
    <property type="match status" value="1"/>
</dbReference>
<dbReference type="GO" id="GO:0016020">
    <property type="term" value="C:membrane"/>
    <property type="evidence" value="ECO:0007669"/>
    <property type="project" value="UniProtKB-SubCell"/>
</dbReference>
<evidence type="ECO:0000256" key="3">
    <source>
        <dbReference type="ARBA" id="ARBA00022692"/>
    </source>
</evidence>
<keyword evidence="4 6" id="KW-1133">Transmembrane helix</keyword>
<feature type="transmembrane region" description="Helical" evidence="6">
    <location>
        <begin position="272"/>
        <end position="292"/>
    </location>
</feature>